<accession>A0A0X8JR16</accession>
<keyword evidence="3" id="KW-0378">Hydrolase</keyword>
<dbReference type="OrthoDB" id="9796121at2"/>
<sequence length="104" mass="11735">MGEPFEVPGSDPGTVLEEQLQEPRQYKVLLHNDDYTSMEFVVEVLMDVFGKTETEAMAIMMSVHEKGVGLCGIYTAEVAETKVHLVHQMARKQSFPLRCSMEEV</sequence>
<evidence type="ECO:0000256" key="1">
    <source>
        <dbReference type="HAMAP-Rule" id="MF_00302"/>
    </source>
</evidence>
<evidence type="ECO:0000259" key="2">
    <source>
        <dbReference type="Pfam" id="PF02617"/>
    </source>
</evidence>
<comment type="similarity">
    <text evidence="1">Belongs to the ClpS family.</text>
</comment>
<dbReference type="SUPFAM" id="SSF54736">
    <property type="entry name" value="ClpS-like"/>
    <property type="match status" value="1"/>
</dbReference>
<dbReference type="Proteomes" id="UP000063964">
    <property type="component" value="Chromosome"/>
</dbReference>
<dbReference type="GO" id="GO:0030163">
    <property type="term" value="P:protein catabolic process"/>
    <property type="evidence" value="ECO:0007669"/>
    <property type="project" value="InterPro"/>
</dbReference>
<dbReference type="STRING" id="888061.AXF15_09145"/>
<dbReference type="KEGG" id="doa:AXF15_09145"/>
<dbReference type="EMBL" id="CP014230">
    <property type="protein sequence ID" value="AMD93251.1"/>
    <property type="molecule type" value="Genomic_DNA"/>
</dbReference>
<dbReference type="FunFam" id="3.30.1390.10:FF:000002">
    <property type="entry name" value="ATP-dependent Clp protease adapter protein ClpS"/>
    <property type="match status" value="1"/>
</dbReference>
<dbReference type="AlphaFoldDB" id="A0A0X8JR16"/>
<dbReference type="InterPro" id="IPR003769">
    <property type="entry name" value="ClpS_core"/>
</dbReference>
<dbReference type="GO" id="GO:0008233">
    <property type="term" value="F:peptidase activity"/>
    <property type="evidence" value="ECO:0007669"/>
    <property type="project" value="UniProtKB-KW"/>
</dbReference>
<protein>
    <recommendedName>
        <fullName evidence="1">ATP-dependent Clp protease adapter protein ClpS</fullName>
    </recommendedName>
</protein>
<keyword evidence="3" id="KW-0645">Protease</keyword>
<feature type="domain" description="Adaptor protein ClpS core" evidence="2">
    <location>
        <begin position="21"/>
        <end position="100"/>
    </location>
</feature>
<reference evidence="4" key="1">
    <citation type="submission" date="2016-02" db="EMBL/GenBank/DDBJ databases">
        <authorList>
            <person name="Holder M.E."/>
            <person name="Ajami N.J."/>
            <person name="Petrosino J.F."/>
        </authorList>
    </citation>
    <scope>NUCLEOTIDE SEQUENCE [LARGE SCALE GENOMIC DNA]</scope>
    <source>
        <strain evidence="4">DSM 12838</strain>
    </source>
</reference>
<dbReference type="RefSeq" id="WP_066606357.1">
    <property type="nucleotide sequence ID" value="NZ_CP014230.1"/>
</dbReference>
<dbReference type="Pfam" id="PF02617">
    <property type="entry name" value="ClpS"/>
    <property type="match status" value="1"/>
</dbReference>
<evidence type="ECO:0000313" key="3">
    <source>
        <dbReference type="EMBL" id="AMD93251.1"/>
    </source>
</evidence>
<dbReference type="PANTHER" id="PTHR33473:SF19">
    <property type="entry name" value="ATP-DEPENDENT CLP PROTEASE ADAPTER PROTEIN CLPS"/>
    <property type="match status" value="1"/>
</dbReference>
<dbReference type="InterPro" id="IPR014719">
    <property type="entry name" value="Ribosomal_bL12_C/ClpS-like"/>
</dbReference>
<name>A0A0X8JR16_9BACT</name>
<keyword evidence="4" id="KW-1185">Reference proteome</keyword>
<dbReference type="HAMAP" id="MF_00302">
    <property type="entry name" value="ClpS"/>
    <property type="match status" value="1"/>
</dbReference>
<dbReference type="GO" id="GO:0006508">
    <property type="term" value="P:proteolysis"/>
    <property type="evidence" value="ECO:0007669"/>
    <property type="project" value="UniProtKB-UniRule"/>
</dbReference>
<gene>
    <name evidence="1" type="primary">clpS</name>
    <name evidence="3" type="ORF">AXF15_09145</name>
</gene>
<comment type="function">
    <text evidence="1">Involved in the modulation of the specificity of the ClpAP-mediated ATP-dependent protein degradation.</text>
</comment>
<evidence type="ECO:0000313" key="4">
    <source>
        <dbReference type="Proteomes" id="UP000063964"/>
    </source>
</evidence>
<proteinExistence type="inferred from homology"/>
<dbReference type="Gene3D" id="3.30.1390.10">
    <property type="match status" value="1"/>
</dbReference>
<organism evidence="3 4">
    <name type="scientific">Desulfomicrobium orale DSM 12838</name>
    <dbReference type="NCBI Taxonomy" id="888061"/>
    <lineage>
        <taxon>Bacteria</taxon>
        <taxon>Pseudomonadati</taxon>
        <taxon>Thermodesulfobacteriota</taxon>
        <taxon>Desulfovibrionia</taxon>
        <taxon>Desulfovibrionales</taxon>
        <taxon>Desulfomicrobiaceae</taxon>
        <taxon>Desulfomicrobium</taxon>
    </lineage>
</organism>
<comment type="subunit">
    <text evidence="1">Binds to the N-terminal domain of the chaperone ClpA.</text>
</comment>
<dbReference type="PANTHER" id="PTHR33473">
    <property type="entry name" value="ATP-DEPENDENT CLP PROTEASE ADAPTER PROTEIN CLPS1, CHLOROPLASTIC"/>
    <property type="match status" value="1"/>
</dbReference>
<dbReference type="InterPro" id="IPR022935">
    <property type="entry name" value="ClpS"/>
</dbReference>